<dbReference type="Pfam" id="PF00561">
    <property type="entry name" value="Abhydrolase_1"/>
    <property type="match status" value="1"/>
</dbReference>
<sequence length="336" mass="37605">MSESAVSDSDETAFTEPSPVASYRAPLWLRSGHAQSIWPSLFRRVALRDPLVESIPTPDDDELWLDWYRQGSDRLVVISHGLEGHSRRPYVLGLARALLSEGWDVLAWNFRSCGGVMNHQPRFYHSGATGDLGVVVRHGLAQGYGAVALAGFSMGGNLTLQYLGEQGEQVDSRIAGAVTFSVPCDLAGGADVLARPSRRLYMSRFINDLKPKMAEKAQRFPDQISMDGYDDIRNFHQFDERYTAPLHGFESARDYWCRASSLYRLKHIRVPALVVNAADDPFLSADCFPTSREVLGPFTALEVPRHGGHVGFVQHHRDGWYWSEQRAVDFLRPLAD</sequence>
<dbReference type="InterPro" id="IPR050960">
    <property type="entry name" value="AB_hydrolase_4_sf"/>
</dbReference>
<gene>
    <name evidence="3" type="ORF">GCM10007071_10410</name>
</gene>
<dbReference type="InterPro" id="IPR012020">
    <property type="entry name" value="ABHD4"/>
</dbReference>
<organism evidence="3 4">
    <name type="scientific">Marinobacter zhanjiangensis</name>
    <dbReference type="NCBI Taxonomy" id="578215"/>
    <lineage>
        <taxon>Bacteria</taxon>
        <taxon>Pseudomonadati</taxon>
        <taxon>Pseudomonadota</taxon>
        <taxon>Gammaproteobacteria</taxon>
        <taxon>Pseudomonadales</taxon>
        <taxon>Marinobacteraceae</taxon>
        <taxon>Marinobacter</taxon>
    </lineage>
</organism>
<accession>A0ABQ3ATA0</accession>
<protein>
    <submittedName>
        <fullName evidence="3">Alpha/beta hydrolase</fullName>
    </submittedName>
</protein>
<dbReference type="EMBL" id="BMXV01000002">
    <property type="protein sequence ID" value="GGY65564.1"/>
    <property type="molecule type" value="Genomic_DNA"/>
</dbReference>
<keyword evidence="3" id="KW-0378">Hydrolase</keyword>
<evidence type="ECO:0000256" key="1">
    <source>
        <dbReference type="ARBA" id="ARBA00010884"/>
    </source>
</evidence>
<comment type="caution">
    <text evidence="3">The sequence shown here is derived from an EMBL/GenBank/DDBJ whole genome shotgun (WGS) entry which is preliminary data.</text>
</comment>
<keyword evidence="4" id="KW-1185">Reference proteome</keyword>
<comment type="similarity">
    <text evidence="1">Belongs to the AB hydrolase superfamily. AB hydrolase 4 family.</text>
</comment>
<dbReference type="PANTHER" id="PTHR10794:SF94">
    <property type="entry name" value="ESTERASE YHET-RELATED"/>
    <property type="match status" value="1"/>
</dbReference>
<dbReference type="PIRSF" id="PIRSF005211">
    <property type="entry name" value="Ab_hydro_YheT"/>
    <property type="match status" value="1"/>
</dbReference>
<dbReference type="Proteomes" id="UP000601597">
    <property type="component" value="Unassembled WGS sequence"/>
</dbReference>
<evidence type="ECO:0000313" key="4">
    <source>
        <dbReference type="Proteomes" id="UP000601597"/>
    </source>
</evidence>
<dbReference type="InterPro" id="IPR000073">
    <property type="entry name" value="AB_hydrolase_1"/>
</dbReference>
<dbReference type="InterPro" id="IPR029058">
    <property type="entry name" value="AB_hydrolase_fold"/>
</dbReference>
<reference evidence="4" key="1">
    <citation type="journal article" date="2019" name="Int. J. Syst. Evol. Microbiol.">
        <title>The Global Catalogue of Microorganisms (GCM) 10K type strain sequencing project: providing services to taxonomists for standard genome sequencing and annotation.</title>
        <authorList>
            <consortium name="The Broad Institute Genomics Platform"/>
            <consortium name="The Broad Institute Genome Sequencing Center for Infectious Disease"/>
            <person name="Wu L."/>
            <person name="Ma J."/>
        </authorList>
    </citation>
    <scope>NUCLEOTIDE SEQUENCE [LARGE SCALE GENOMIC DNA]</scope>
    <source>
        <strain evidence="4">KCTC 22280</strain>
    </source>
</reference>
<dbReference type="PANTHER" id="PTHR10794">
    <property type="entry name" value="ABHYDROLASE DOMAIN-CONTAINING PROTEIN"/>
    <property type="match status" value="1"/>
</dbReference>
<evidence type="ECO:0000313" key="3">
    <source>
        <dbReference type="EMBL" id="GGY65564.1"/>
    </source>
</evidence>
<dbReference type="SUPFAM" id="SSF53474">
    <property type="entry name" value="alpha/beta-Hydrolases"/>
    <property type="match status" value="1"/>
</dbReference>
<dbReference type="GO" id="GO:0016787">
    <property type="term" value="F:hydrolase activity"/>
    <property type="evidence" value="ECO:0007669"/>
    <property type="project" value="UniProtKB-KW"/>
</dbReference>
<dbReference type="Gene3D" id="3.40.50.1820">
    <property type="entry name" value="alpha/beta hydrolase"/>
    <property type="match status" value="1"/>
</dbReference>
<feature type="domain" description="AB hydrolase-1" evidence="2">
    <location>
        <begin position="75"/>
        <end position="314"/>
    </location>
</feature>
<dbReference type="RefSeq" id="WP_189573859.1">
    <property type="nucleotide sequence ID" value="NZ_BMXV01000002.1"/>
</dbReference>
<name>A0ABQ3ATA0_9GAMM</name>
<evidence type="ECO:0000259" key="2">
    <source>
        <dbReference type="Pfam" id="PF00561"/>
    </source>
</evidence>
<proteinExistence type="inferred from homology"/>